<feature type="transmembrane region" description="Helical" evidence="6">
    <location>
        <begin position="308"/>
        <end position="331"/>
    </location>
</feature>
<dbReference type="RefSeq" id="XP_022667492.1">
    <property type="nucleotide sequence ID" value="XM_022811757.1"/>
</dbReference>
<evidence type="ECO:0000313" key="7">
    <source>
        <dbReference type="EnsemblMetazoa" id="XP_022667491"/>
    </source>
</evidence>
<feature type="transmembrane region" description="Helical" evidence="6">
    <location>
        <begin position="57"/>
        <end position="87"/>
    </location>
</feature>
<comment type="similarity">
    <text evidence="2">Belongs to the SLC13A/DASS transporter (TC 2.A.47) family. NADC subfamily.</text>
</comment>
<evidence type="ECO:0000256" key="2">
    <source>
        <dbReference type="ARBA" id="ARBA00006772"/>
    </source>
</evidence>
<feature type="transmembrane region" description="Helical" evidence="6">
    <location>
        <begin position="419"/>
        <end position="438"/>
    </location>
</feature>
<feature type="transmembrane region" description="Helical" evidence="6">
    <location>
        <begin position="21"/>
        <end position="45"/>
    </location>
</feature>
<dbReference type="PANTHER" id="PTHR10283">
    <property type="entry name" value="SOLUTE CARRIER FAMILY 13 MEMBER"/>
    <property type="match status" value="1"/>
</dbReference>
<feature type="transmembrane region" description="Helical" evidence="6">
    <location>
        <begin position="444"/>
        <end position="463"/>
    </location>
</feature>
<dbReference type="GO" id="GO:0005886">
    <property type="term" value="C:plasma membrane"/>
    <property type="evidence" value="ECO:0007669"/>
    <property type="project" value="TreeGrafter"/>
</dbReference>
<dbReference type="GO" id="GO:0015141">
    <property type="term" value="F:succinate transmembrane transporter activity"/>
    <property type="evidence" value="ECO:0007669"/>
    <property type="project" value="TreeGrafter"/>
</dbReference>
<feature type="transmembrane region" description="Helical" evidence="6">
    <location>
        <begin position="388"/>
        <end position="407"/>
    </location>
</feature>
<accession>A0A7M7KL34</accession>
<sequence>MSLKVKKNAGRQQELERLPLHILEVMAASWESWFAIILPLALLPLPVFYRTDAGWCAYLMLIMAALWTTEALPLAVTSLIPVVAFPLLGLMSSTQVTRFYLDDISFLMLTSLSIAAAVETSNLHTRISLRTLLVIGTSTYRLLLGTMMVTMFLSMWIPNTASASIMGPVALSIIDQVFDSELPTMDPLVHKGGNGKQESRKANSRHFQVRGIMMLAVMYAANAGGTGSIIGTGPNLVLKAQLDTLYPNSTEVTFSSWMLYNSPVMLINTLFGFVFLSILLNIALKSVKVNADSEAVVRYSLEEKYNRLGSITFAEAFVMGLLAFTIVLWFLMRPQFIHGWADYLPYGRIIKPTAPALGLMLLFFIVPKNPWSKNSEKILTWPVLQKKMQWGVMLLLGGGLALADLCKSTGLSKIIADELLLFRGVPPVVTVSCLSFAASMLTEITSNTAICSIMLPVVAQIAIALRVHPLYLMMPITICCSFSFMLPAATPVNAIVYDLAHMTIPQMAFPGIVMNCICVAIEILAINLYGDKVYGLSTFPSWAEPELPSGTNVTIDLK</sequence>
<dbReference type="KEGG" id="vde:111252999"/>
<dbReference type="RefSeq" id="XP_022667491.1">
    <property type="nucleotide sequence ID" value="XM_022811756.1"/>
</dbReference>
<dbReference type="PANTHER" id="PTHR10283:SF82">
    <property type="entry name" value="SOLUTE CARRIER FAMILY 13 MEMBER 2"/>
    <property type="match status" value="1"/>
</dbReference>
<keyword evidence="4 6" id="KW-1133">Transmembrane helix</keyword>
<keyword evidence="5 6" id="KW-0472">Membrane</keyword>
<dbReference type="GO" id="GO:0015137">
    <property type="term" value="F:citrate transmembrane transporter activity"/>
    <property type="evidence" value="ECO:0007669"/>
    <property type="project" value="TreeGrafter"/>
</dbReference>
<feature type="transmembrane region" description="Helical" evidence="6">
    <location>
        <begin position="352"/>
        <end position="368"/>
    </location>
</feature>
<feature type="transmembrane region" description="Helical" evidence="6">
    <location>
        <begin position="99"/>
        <end position="118"/>
    </location>
</feature>
<feature type="transmembrane region" description="Helical" evidence="6">
    <location>
        <begin position="470"/>
        <end position="489"/>
    </location>
</feature>
<keyword evidence="8" id="KW-1185">Reference proteome</keyword>
<dbReference type="EnsemblMetazoa" id="XM_022811756">
    <property type="protein sequence ID" value="XP_022667491"/>
    <property type="gene ID" value="LOC111252999"/>
</dbReference>
<dbReference type="Pfam" id="PF00939">
    <property type="entry name" value="Na_sulph_symp"/>
    <property type="match status" value="1"/>
</dbReference>
<evidence type="ECO:0000256" key="5">
    <source>
        <dbReference type="ARBA" id="ARBA00023136"/>
    </source>
</evidence>
<organism evidence="7 8">
    <name type="scientific">Varroa destructor</name>
    <name type="common">Honeybee mite</name>
    <dbReference type="NCBI Taxonomy" id="109461"/>
    <lineage>
        <taxon>Eukaryota</taxon>
        <taxon>Metazoa</taxon>
        <taxon>Ecdysozoa</taxon>
        <taxon>Arthropoda</taxon>
        <taxon>Chelicerata</taxon>
        <taxon>Arachnida</taxon>
        <taxon>Acari</taxon>
        <taxon>Parasitiformes</taxon>
        <taxon>Mesostigmata</taxon>
        <taxon>Gamasina</taxon>
        <taxon>Dermanyssoidea</taxon>
        <taxon>Varroidae</taxon>
        <taxon>Varroa</taxon>
    </lineage>
</organism>
<dbReference type="EnsemblMetazoa" id="XM_022811757">
    <property type="protein sequence ID" value="XP_022667492"/>
    <property type="gene ID" value="LOC111252999"/>
</dbReference>
<feature type="transmembrane region" description="Helical" evidence="6">
    <location>
        <begin position="264"/>
        <end position="284"/>
    </location>
</feature>
<feature type="transmembrane region" description="Helical" evidence="6">
    <location>
        <begin position="509"/>
        <end position="529"/>
    </location>
</feature>
<proteinExistence type="inferred from homology"/>
<keyword evidence="3 6" id="KW-0812">Transmembrane</keyword>
<evidence type="ECO:0000256" key="4">
    <source>
        <dbReference type="ARBA" id="ARBA00022989"/>
    </source>
</evidence>
<evidence type="ECO:0000256" key="3">
    <source>
        <dbReference type="ARBA" id="ARBA00022692"/>
    </source>
</evidence>
<protein>
    <submittedName>
        <fullName evidence="7">Uncharacterized protein</fullName>
    </submittedName>
</protein>
<dbReference type="InParanoid" id="A0A7M7KL34"/>
<feature type="transmembrane region" description="Helical" evidence="6">
    <location>
        <begin position="138"/>
        <end position="157"/>
    </location>
</feature>
<reference evidence="7" key="1">
    <citation type="submission" date="2021-01" db="UniProtKB">
        <authorList>
            <consortium name="EnsemblMetazoa"/>
        </authorList>
    </citation>
    <scope>IDENTIFICATION</scope>
</reference>
<dbReference type="OMA" id="FIMNTIC"/>
<name>A0A7M7KL34_VARDE</name>
<evidence type="ECO:0000256" key="1">
    <source>
        <dbReference type="ARBA" id="ARBA00004141"/>
    </source>
</evidence>
<dbReference type="OrthoDB" id="6493944at2759"/>
<dbReference type="Proteomes" id="UP000594260">
    <property type="component" value="Unplaced"/>
</dbReference>
<dbReference type="InterPro" id="IPR001898">
    <property type="entry name" value="SLC13A/DASS"/>
</dbReference>
<dbReference type="GeneID" id="111252999"/>
<dbReference type="AlphaFoldDB" id="A0A7M7KL34"/>
<comment type="subcellular location">
    <subcellularLocation>
        <location evidence="1">Membrane</location>
        <topology evidence="1">Multi-pass membrane protein</topology>
    </subcellularLocation>
</comment>
<evidence type="ECO:0000313" key="8">
    <source>
        <dbReference type="Proteomes" id="UP000594260"/>
    </source>
</evidence>
<evidence type="ECO:0000256" key="6">
    <source>
        <dbReference type="SAM" id="Phobius"/>
    </source>
</evidence>